<name>A0A2J6RKL1_HYAVF</name>
<dbReference type="EMBL" id="KZ613947">
    <property type="protein sequence ID" value="PMD39066.1"/>
    <property type="molecule type" value="Genomic_DNA"/>
</dbReference>
<keyword evidence="3" id="KW-1185">Reference proteome</keyword>
<feature type="region of interest" description="Disordered" evidence="1">
    <location>
        <begin position="1"/>
        <end position="56"/>
    </location>
</feature>
<gene>
    <name evidence="2" type="ORF">L207DRAFT_635045</name>
</gene>
<reference evidence="2 3" key="1">
    <citation type="submission" date="2016-04" db="EMBL/GenBank/DDBJ databases">
        <title>A degradative enzymes factory behind the ericoid mycorrhizal symbiosis.</title>
        <authorList>
            <consortium name="DOE Joint Genome Institute"/>
            <person name="Martino E."/>
            <person name="Morin E."/>
            <person name="Grelet G."/>
            <person name="Kuo A."/>
            <person name="Kohler A."/>
            <person name="Daghino S."/>
            <person name="Barry K."/>
            <person name="Choi C."/>
            <person name="Cichocki N."/>
            <person name="Clum A."/>
            <person name="Copeland A."/>
            <person name="Hainaut M."/>
            <person name="Haridas S."/>
            <person name="Labutti K."/>
            <person name="Lindquist E."/>
            <person name="Lipzen A."/>
            <person name="Khouja H.-R."/>
            <person name="Murat C."/>
            <person name="Ohm R."/>
            <person name="Olson A."/>
            <person name="Spatafora J."/>
            <person name="Veneault-Fourrey C."/>
            <person name="Henrissat B."/>
            <person name="Grigoriev I."/>
            <person name="Martin F."/>
            <person name="Perotto S."/>
        </authorList>
    </citation>
    <scope>NUCLEOTIDE SEQUENCE [LARGE SCALE GENOMIC DNA]</scope>
    <source>
        <strain evidence="2 3">F</strain>
    </source>
</reference>
<dbReference type="Proteomes" id="UP000235786">
    <property type="component" value="Unassembled WGS sequence"/>
</dbReference>
<feature type="compositionally biased region" description="Polar residues" evidence="1">
    <location>
        <begin position="18"/>
        <end position="31"/>
    </location>
</feature>
<feature type="compositionally biased region" description="Polar residues" evidence="1">
    <location>
        <begin position="38"/>
        <end position="56"/>
    </location>
</feature>
<dbReference type="AlphaFoldDB" id="A0A2J6RKL1"/>
<evidence type="ECO:0000313" key="2">
    <source>
        <dbReference type="EMBL" id="PMD39066.1"/>
    </source>
</evidence>
<evidence type="ECO:0000313" key="3">
    <source>
        <dbReference type="Proteomes" id="UP000235786"/>
    </source>
</evidence>
<sequence>MERKIHPSATSKPKREFTSSSLTKPMTSQSKCKAHPASSGTKTATPPSIHSTSDQEASFGMNFESTAQLQPAFATALHVAKQQTQSSRLLSLPAEILDMTLDYIFSTLDLSLSTYTHSLTVVQATPKFRKTVPFYFMSVADSDTWPSRNMEPCLRPWRLRKMYLAIRDYMNNHPEETKKFSHFADYSFKYQPIISPGWFNSKYDVLLLRNRSEGFAHKKTLMLTNDHLKSLAIERTVLDPDDDLSWSIRHLFHELNEICIGGSSLGPGIHHGLTPLESLQSLTLLLPTKHEIIVFTKASKLEAGRWAVSLDTASEQFREEMGHSWANVTWRVILGHDQQSKISPREMMSTWGSDWKRWHNAKERLGRNDPKVGQSWKTRLWDMDAEFYQYSPGTWGKVENGDRRIYWGESP</sequence>
<accession>A0A2J6RKL1</accession>
<protein>
    <submittedName>
        <fullName evidence="2">Uncharacterized protein</fullName>
    </submittedName>
</protein>
<organism evidence="2 3">
    <name type="scientific">Hyaloscypha variabilis (strain UAMH 11265 / GT02V1 / F)</name>
    <name type="common">Meliniomyces variabilis</name>
    <dbReference type="NCBI Taxonomy" id="1149755"/>
    <lineage>
        <taxon>Eukaryota</taxon>
        <taxon>Fungi</taxon>
        <taxon>Dikarya</taxon>
        <taxon>Ascomycota</taxon>
        <taxon>Pezizomycotina</taxon>
        <taxon>Leotiomycetes</taxon>
        <taxon>Helotiales</taxon>
        <taxon>Hyaloscyphaceae</taxon>
        <taxon>Hyaloscypha</taxon>
        <taxon>Hyaloscypha variabilis</taxon>
    </lineage>
</organism>
<evidence type="ECO:0000256" key="1">
    <source>
        <dbReference type="SAM" id="MobiDB-lite"/>
    </source>
</evidence>
<proteinExistence type="predicted"/>